<dbReference type="SUPFAM" id="SSF53383">
    <property type="entry name" value="PLP-dependent transferases"/>
    <property type="match status" value="1"/>
</dbReference>
<dbReference type="PROSITE" id="PS00703">
    <property type="entry name" value="OKR_DC_1"/>
    <property type="match status" value="1"/>
</dbReference>
<dbReference type="EMBL" id="CAEZVJ010000001">
    <property type="protein sequence ID" value="CAB4620659.1"/>
    <property type="molecule type" value="Genomic_DNA"/>
</dbReference>
<dbReference type="PANTHER" id="PTHR43277">
    <property type="entry name" value="ARGININE DECARBOXYLASE"/>
    <property type="match status" value="1"/>
</dbReference>
<dbReference type="InterPro" id="IPR015424">
    <property type="entry name" value="PyrdxlP-dep_Trfase"/>
</dbReference>
<dbReference type="InterPro" id="IPR052357">
    <property type="entry name" value="Orn_Lys_Arg_decarboxylase-I"/>
</dbReference>
<comment type="cofactor">
    <cofactor evidence="1">
        <name>pyridoxal 5'-phosphate</name>
        <dbReference type="ChEBI" id="CHEBI:597326"/>
    </cofactor>
</comment>
<dbReference type="Pfam" id="PF01276">
    <property type="entry name" value="OKR_DC_1"/>
    <property type="match status" value="1"/>
</dbReference>
<name>A0A6J6I9K8_9ZZZZ</name>
<comment type="similarity">
    <text evidence="2">Belongs to the Orn/Lys/Arg decarboxylase class-I family.</text>
</comment>
<dbReference type="AlphaFoldDB" id="A0A6J6I9K8"/>
<dbReference type="PANTHER" id="PTHR43277:SF4">
    <property type="entry name" value="ARGININE DECARBOXYLASE"/>
    <property type="match status" value="1"/>
</dbReference>
<reference evidence="7" key="1">
    <citation type="submission" date="2020-05" db="EMBL/GenBank/DDBJ databases">
        <authorList>
            <person name="Chiriac C."/>
            <person name="Salcher M."/>
            <person name="Ghai R."/>
            <person name="Kavagutti S V."/>
        </authorList>
    </citation>
    <scope>NUCLEOTIDE SEQUENCE</scope>
</reference>
<organism evidence="7">
    <name type="scientific">freshwater metagenome</name>
    <dbReference type="NCBI Taxonomy" id="449393"/>
    <lineage>
        <taxon>unclassified sequences</taxon>
        <taxon>metagenomes</taxon>
        <taxon>ecological metagenomes</taxon>
    </lineage>
</organism>
<evidence type="ECO:0000256" key="2">
    <source>
        <dbReference type="ARBA" id="ARBA00010671"/>
    </source>
</evidence>
<gene>
    <name evidence="7" type="ORF">UFOPK1961_00020</name>
    <name evidence="8" type="ORF">UFOPK3364_00003</name>
</gene>
<accession>A0A6J6I9K8</accession>
<evidence type="ECO:0000256" key="3">
    <source>
        <dbReference type="ARBA" id="ARBA00022793"/>
    </source>
</evidence>
<evidence type="ECO:0000313" key="7">
    <source>
        <dbReference type="EMBL" id="CAB4620659.1"/>
    </source>
</evidence>
<keyword evidence="4" id="KW-0663">Pyridoxal phosphate</keyword>
<feature type="domain" description="Orn/Lys/Arg decarboxylases family 1 pyridoxal-P attachment site" evidence="6">
    <location>
        <begin position="245"/>
        <end position="259"/>
    </location>
</feature>
<evidence type="ECO:0000256" key="5">
    <source>
        <dbReference type="ARBA" id="ARBA00023239"/>
    </source>
</evidence>
<dbReference type="InterPro" id="IPR015421">
    <property type="entry name" value="PyrdxlP-dep_Trfase_major"/>
</dbReference>
<evidence type="ECO:0000256" key="4">
    <source>
        <dbReference type="ARBA" id="ARBA00022898"/>
    </source>
</evidence>
<dbReference type="InterPro" id="IPR000310">
    <property type="entry name" value="Orn/Lys/Arg_deCO2ase_major_dom"/>
</dbReference>
<proteinExistence type="inferred from homology"/>
<dbReference type="InterPro" id="IPR008286">
    <property type="entry name" value="Prn/Lys/Arg_de-COase_C"/>
</dbReference>
<protein>
    <submittedName>
        <fullName evidence="7">Unannotated protein</fullName>
    </submittedName>
</protein>
<dbReference type="SUPFAM" id="SSF55904">
    <property type="entry name" value="Ornithine decarboxylase C-terminal domain"/>
    <property type="match status" value="1"/>
</dbReference>
<dbReference type="GO" id="GO:0016831">
    <property type="term" value="F:carboxy-lyase activity"/>
    <property type="evidence" value="ECO:0007669"/>
    <property type="project" value="UniProtKB-KW"/>
</dbReference>
<dbReference type="Gene3D" id="3.40.640.10">
    <property type="entry name" value="Type I PLP-dependent aspartate aminotransferase-like (Major domain)"/>
    <property type="match status" value="1"/>
</dbReference>
<keyword evidence="5" id="KW-0456">Lyase</keyword>
<evidence type="ECO:0000256" key="1">
    <source>
        <dbReference type="ARBA" id="ARBA00001933"/>
    </source>
</evidence>
<evidence type="ECO:0000313" key="8">
    <source>
        <dbReference type="EMBL" id="CAB4856634.1"/>
    </source>
</evidence>
<evidence type="ECO:0000259" key="6">
    <source>
        <dbReference type="PROSITE" id="PS00703"/>
    </source>
</evidence>
<dbReference type="InterPro" id="IPR036633">
    <property type="entry name" value="Prn/Lys/Arg_de-COase_C_sf"/>
</dbReference>
<dbReference type="Pfam" id="PF03711">
    <property type="entry name" value="OKR_DC_1_C"/>
    <property type="match status" value="1"/>
</dbReference>
<dbReference type="Gene3D" id="3.90.100.10">
    <property type="entry name" value="Orn/Lys/Arg decarboxylase, C-terminal domain"/>
    <property type="match status" value="1"/>
</dbReference>
<dbReference type="EMBL" id="CAFBLO010000001">
    <property type="protein sequence ID" value="CAB4856634.1"/>
    <property type="molecule type" value="Genomic_DNA"/>
</dbReference>
<keyword evidence="3" id="KW-0210">Decarboxylase</keyword>
<sequence>MCPSRKVELFGEPIAQNGLMATVDQSQTPYADALTRYAERDTLRLNVPGHNARVDGAQRLSDYFGHRILERDVTPFLPGIDSGEGNPLAQARDLAAAAWDAEKTWFLTNGASQANRIVALALAQLGGPEQPIIAQRSAHSSFIDGIILAGLSPEWIAPTVDFHHGINHGVSPESFEAALTANPNARGALIISPSYFGAVADVESLAKIAHRHGIPLVVDGAWGTHFGFHPDVPESPLRLGADVLVSSTHKLGGSLTQSAMVHVAKGPFAEQLIEIIDRTFVLTQSTSNSSLLLASLDIARSTLATGAGLIDTAIRSGDALRERVRVHPRLSVLSDDFGQFSDIVSHDPLHVSIDVSGLGCSGHEVRTRLMTEHHIVTEIATDNCVVAIIGPGHPVDVDRMMSALDSLARETPSAASRDRLDLPAVGEARMTPRDAFFALSEVVDAVAAVGRVSADTLAAYPPGIPNIMPGEVFTSEIIAFLHHTVMQPGGYVRGAITEKSDRFRVVV</sequence>